<proteinExistence type="predicted"/>
<evidence type="ECO:0000313" key="3">
    <source>
        <dbReference type="Proteomes" id="UP000286415"/>
    </source>
</evidence>
<evidence type="ECO:0000313" key="2">
    <source>
        <dbReference type="EMBL" id="KAG5454207.1"/>
    </source>
</evidence>
<organism evidence="2 3">
    <name type="scientific">Clonorchis sinensis</name>
    <name type="common">Chinese liver fluke</name>
    <dbReference type="NCBI Taxonomy" id="79923"/>
    <lineage>
        <taxon>Eukaryota</taxon>
        <taxon>Metazoa</taxon>
        <taxon>Spiralia</taxon>
        <taxon>Lophotrochozoa</taxon>
        <taxon>Platyhelminthes</taxon>
        <taxon>Trematoda</taxon>
        <taxon>Digenea</taxon>
        <taxon>Opisthorchiida</taxon>
        <taxon>Opisthorchiata</taxon>
        <taxon>Opisthorchiidae</taxon>
        <taxon>Clonorchis</taxon>
    </lineage>
</organism>
<feature type="compositionally biased region" description="Polar residues" evidence="1">
    <location>
        <begin position="201"/>
        <end position="211"/>
    </location>
</feature>
<dbReference type="OrthoDB" id="6239475at2759"/>
<reference evidence="2 3" key="2">
    <citation type="journal article" date="2021" name="Genomics">
        <title>High-quality reference genome for Clonorchis sinensis.</title>
        <authorList>
            <person name="Young N.D."/>
            <person name="Stroehlein A.J."/>
            <person name="Kinkar L."/>
            <person name="Wang T."/>
            <person name="Sohn W.M."/>
            <person name="Chang B.C.H."/>
            <person name="Kaur P."/>
            <person name="Weisz D."/>
            <person name="Dudchenko O."/>
            <person name="Aiden E.L."/>
            <person name="Korhonen P.K."/>
            <person name="Gasser R.B."/>
        </authorList>
    </citation>
    <scope>NUCLEOTIDE SEQUENCE [LARGE SCALE GENOMIC DNA]</scope>
    <source>
        <strain evidence="2">Cs-k2</strain>
    </source>
</reference>
<reference evidence="2 3" key="1">
    <citation type="journal article" date="2018" name="Biotechnol. Adv.">
        <title>Improved genomic resources and new bioinformatic workflow for the carcinogenic parasite Clonorchis sinensis: Biotechnological implications.</title>
        <authorList>
            <person name="Wang D."/>
            <person name="Korhonen P.K."/>
            <person name="Gasser R.B."/>
            <person name="Young N.D."/>
        </authorList>
    </citation>
    <scope>NUCLEOTIDE SEQUENCE [LARGE SCALE GENOMIC DNA]</scope>
    <source>
        <strain evidence="2">Cs-k2</strain>
    </source>
</reference>
<dbReference type="AlphaFoldDB" id="A0A419Q3S6"/>
<feature type="compositionally biased region" description="Low complexity" evidence="1">
    <location>
        <begin position="17"/>
        <end position="29"/>
    </location>
</feature>
<feature type="region of interest" description="Disordered" evidence="1">
    <location>
        <begin position="179"/>
        <end position="211"/>
    </location>
</feature>
<keyword evidence="3" id="KW-1185">Reference proteome</keyword>
<feature type="compositionally biased region" description="Basic and acidic residues" evidence="1">
    <location>
        <begin position="1"/>
        <end position="14"/>
    </location>
</feature>
<feature type="region of interest" description="Disordered" evidence="1">
    <location>
        <begin position="1"/>
        <end position="29"/>
    </location>
</feature>
<feature type="compositionally biased region" description="Polar residues" evidence="1">
    <location>
        <begin position="180"/>
        <end position="191"/>
    </location>
</feature>
<gene>
    <name evidence="2" type="ORF">CSKR_111136</name>
</gene>
<dbReference type="EMBL" id="NIRI02000010">
    <property type="protein sequence ID" value="KAG5454207.1"/>
    <property type="molecule type" value="Genomic_DNA"/>
</dbReference>
<protein>
    <submittedName>
        <fullName evidence="2">Uncharacterized protein</fullName>
    </submittedName>
</protein>
<accession>A0A419Q3S6</accession>
<comment type="caution">
    <text evidence="2">The sequence shown here is derived from an EMBL/GenBank/DDBJ whole genome shotgun (WGS) entry which is preliminary data.</text>
</comment>
<sequence>MVQVVEREFTDRKVRGSNPTSSSRLPLSRLGQPGSIPALVLPLSGTAVRHRKGAIAERFFRILAIDQVAGDLFAELRNRPEDVSLTYYCNSSRLKPMISQESGPETGFEGSEKALESSTINVRACLTEDPLFDSNLGISVAPPRLGQPGSISTLVLPSGGIAAGHQKYVTHFRCLDATPTDGSTRADTLSEFSGLDKSSEDAPQTQSNPEV</sequence>
<evidence type="ECO:0000256" key="1">
    <source>
        <dbReference type="SAM" id="MobiDB-lite"/>
    </source>
</evidence>
<name>A0A419Q3S6_CLOSI</name>
<dbReference type="Proteomes" id="UP000286415">
    <property type="component" value="Unassembled WGS sequence"/>
</dbReference>
<dbReference type="InParanoid" id="A0A419Q3S6"/>